<keyword evidence="2" id="KW-1185">Reference proteome</keyword>
<name>K2ICT3_9GAMM</name>
<proteinExistence type="predicted"/>
<evidence type="ECO:0000313" key="2">
    <source>
        <dbReference type="Proteomes" id="UP000006755"/>
    </source>
</evidence>
<dbReference type="OrthoDB" id="7593450at2"/>
<comment type="caution">
    <text evidence="1">The sequence shown here is derived from an EMBL/GenBank/DDBJ whole genome shotgun (WGS) entry which is preliminary data.</text>
</comment>
<dbReference type="RefSeq" id="WP_008486615.1">
    <property type="nucleotide sequence ID" value="NZ_AMRI01000037.1"/>
</dbReference>
<dbReference type="Pfam" id="PF06041">
    <property type="entry name" value="DUF924"/>
    <property type="match status" value="1"/>
</dbReference>
<dbReference type="InterPro" id="IPR010323">
    <property type="entry name" value="DUF924"/>
</dbReference>
<dbReference type="Gene3D" id="1.20.58.320">
    <property type="entry name" value="TPR-like"/>
    <property type="match status" value="1"/>
</dbReference>
<evidence type="ECO:0008006" key="3">
    <source>
        <dbReference type="Google" id="ProtNLM"/>
    </source>
</evidence>
<reference evidence="1 2" key="1">
    <citation type="journal article" date="2012" name="J. Bacteriol.">
        <title>Genome Sequence of Gallaecimonas xiamenensis Type Strain 3-C-1.</title>
        <authorList>
            <person name="Lai Q."/>
            <person name="Wang L."/>
            <person name="Wang W."/>
            <person name="Shao Z."/>
        </authorList>
    </citation>
    <scope>NUCLEOTIDE SEQUENCE [LARGE SCALE GENOMIC DNA]</scope>
    <source>
        <strain evidence="1 2">3-C-1</strain>
    </source>
</reference>
<dbReference type="eggNOG" id="COG3803">
    <property type="taxonomic scope" value="Bacteria"/>
</dbReference>
<dbReference type="EMBL" id="AMRI01000037">
    <property type="protein sequence ID" value="EKE67751.1"/>
    <property type="molecule type" value="Genomic_DNA"/>
</dbReference>
<organism evidence="1 2">
    <name type="scientific">Gallaecimonas xiamenensis 3-C-1</name>
    <dbReference type="NCBI Taxonomy" id="745411"/>
    <lineage>
        <taxon>Bacteria</taxon>
        <taxon>Pseudomonadati</taxon>
        <taxon>Pseudomonadota</taxon>
        <taxon>Gammaproteobacteria</taxon>
        <taxon>Enterobacterales</taxon>
        <taxon>Gallaecimonadaceae</taxon>
        <taxon>Gallaecimonas</taxon>
    </lineage>
</organism>
<dbReference type="Gene3D" id="1.25.40.10">
    <property type="entry name" value="Tetratricopeptide repeat domain"/>
    <property type="match status" value="1"/>
</dbReference>
<dbReference type="AlphaFoldDB" id="K2ICT3"/>
<gene>
    <name evidence="1" type="ORF">B3C1_18081</name>
</gene>
<accession>K2ICT3</accession>
<sequence length="202" mass="23274">MDDYQDILTFWFGILDEDGNADPRYSKRWFQSDPGFDDEVRTLFAKDLDRAIAGHYDHWRDEPQSRLALLILLDQFSRNIFRGSHKAFAQDAKAQQLVEEGLALGQDQELATPYRLFFYLPLMHAEDRALQALCVEQYRQLHGQAPASAKALVQNSLHFAQEHQAIIDRFGRFPYRNKVLSRANTADEQAWLRANPGGYGQA</sequence>
<protein>
    <recommendedName>
        <fullName evidence="3">Transmembrane protein</fullName>
    </recommendedName>
</protein>
<dbReference type="InterPro" id="IPR011990">
    <property type="entry name" value="TPR-like_helical_dom_sf"/>
</dbReference>
<evidence type="ECO:0000313" key="1">
    <source>
        <dbReference type="EMBL" id="EKE67751.1"/>
    </source>
</evidence>
<dbReference type="SUPFAM" id="SSF48452">
    <property type="entry name" value="TPR-like"/>
    <property type="match status" value="1"/>
</dbReference>
<dbReference type="Proteomes" id="UP000006755">
    <property type="component" value="Unassembled WGS sequence"/>
</dbReference>
<dbReference type="STRING" id="745411.B3C1_18081"/>